<dbReference type="Gene3D" id="3.30.420.10">
    <property type="entry name" value="Ribonuclease H-like superfamily/Ribonuclease H"/>
    <property type="match status" value="1"/>
</dbReference>
<dbReference type="PANTHER" id="PTHR30231:SF37">
    <property type="entry name" value="EXODEOXYRIBONUCLEASE 10"/>
    <property type="match status" value="1"/>
</dbReference>
<keyword evidence="2" id="KW-0269">Exonuclease</keyword>
<dbReference type="InterPro" id="IPR013520">
    <property type="entry name" value="Ribonucl_H"/>
</dbReference>
<keyword evidence="2" id="KW-0540">Nuclease</keyword>
<protein>
    <submittedName>
        <fullName evidence="2">3'-5' exonuclease</fullName>
    </submittedName>
</protein>
<dbReference type="InterPro" id="IPR006054">
    <property type="entry name" value="DnaQ"/>
</dbReference>
<dbReference type="EMBL" id="CP071382">
    <property type="protein sequence ID" value="QSV44694.1"/>
    <property type="molecule type" value="Genomic_DNA"/>
</dbReference>
<name>A0ABX7PZX4_9BACT</name>
<organism evidence="2 3">
    <name type="scientific">Geobacter benzoatilyticus</name>
    <dbReference type="NCBI Taxonomy" id="2815309"/>
    <lineage>
        <taxon>Bacteria</taxon>
        <taxon>Pseudomonadati</taxon>
        <taxon>Thermodesulfobacteriota</taxon>
        <taxon>Desulfuromonadia</taxon>
        <taxon>Geobacterales</taxon>
        <taxon>Geobacteraceae</taxon>
        <taxon>Geobacter</taxon>
    </lineage>
</organism>
<dbReference type="PANTHER" id="PTHR30231">
    <property type="entry name" value="DNA POLYMERASE III SUBUNIT EPSILON"/>
    <property type="match status" value="1"/>
</dbReference>
<reference evidence="2 3" key="1">
    <citation type="submission" date="2021-03" db="EMBL/GenBank/DDBJ databases">
        <title>Geobacter metallireducens gen. nov. sp. nov., a microorganism capable of coupling the complete oxidation of organic compounds to the reduction of iron and other metals.</title>
        <authorList>
            <person name="Li Y."/>
        </authorList>
    </citation>
    <scope>NUCLEOTIDE SEQUENCE [LARGE SCALE GENOMIC DNA]</scope>
    <source>
        <strain evidence="2 3">Jerry-YX</strain>
    </source>
</reference>
<dbReference type="NCBIfam" id="TIGR00573">
    <property type="entry name" value="dnaq"/>
    <property type="match status" value="1"/>
</dbReference>
<dbReference type="InterPro" id="IPR012337">
    <property type="entry name" value="RNaseH-like_sf"/>
</dbReference>
<sequence>MKIFGAHRCIVVDVETTGLSPGYGDRVIEVGAVALEGDGIVSEFSSLIRVEKNIPRHVSRIHGITNDMLIGQPLPDAVYPALRDFIGDALLVAHNVRFDLAFLRHEFGRLGLVLANQSACTLELARRRLPELPDHRLETVYRHLFGALPAAVRCHRALDDARLTALVWGELGRRS</sequence>
<keyword evidence="3" id="KW-1185">Reference proteome</keyword>
<gene>
    <name evidence="2" type="ORF">JZM60_10990</name>
</gene>
<proteinExistence type="predicted"/>
<dbReference type="GO" id="GO:0004527">
    <property type="term" value="F:exonuclease activity"/>
    <property type="evidence" value="ECO:0007669"/>
    <property type="project" value="UniProtKB-KW"/>
</dbReference>
<dbReference type="Pfam" id="PF00929">
    <property type="entry name" value="RNase_T"/>
    <property type="match status" value="1"/>
</dbReference>
<evidence type="ECO:0000313" key="3">
    <source>
        <dbReference type="Proteomes" id="UP000663651"/>
    </source>
</evidence>
<dbReference type="CDD" id="cd06127">
    <property type="entry name" value="DEDDh"/>
    <property type="match status" value="1"/>
</dbReference>
<keyword evidence="2" id="KW-0378">Hydrolase</keyword>
<dbReference type="SUPFAM" id="SSF53098">
    <property type="entry name" value="Ribonuclease H-like"/>
    <property type="match status" value="1"/>
</dbReference>
<dbReference type="SMART" id="SM00479">
    <property type="entry name" value="EXOIII"/>
    <property type="match status" value="1"/>
</dbReference>
<dbReference type="Proteomes" id="UP000663651">
    <property type="component" value="Chromosome"/>
</dbReference>
<dbReference type="RefSeq" id="WP_207162508.1">
    <property type="nucleotide sequence ID" value="NZ_CP071382.1"/>
</dbReference>
<evidence type="ECO:0000259" key="1">
    <source>
        <dbReference type="SMART" id="SM00479"/>
    </source>
</evidence>
<dbReference type="InterPro" id="IPR036397">
    <property type="entry name" value="RNaseH_sf"/>
</dbReference>
<evidence type="ECO:0000313" key="2">
    <source>
        <dbReference type="EMBL" id="QSV44694.1"/>
    </source>
</evidence>
<feature type="domain" description="Exonuclease" evidence="1">
    <location>
        <begin position="8"/>
        <end position="173"/>
    </location>
</feature>
<accession>A0ABX7PZX4</accession>